<evidence type="ECO:0000259" key="4">
    <source>
        <dbReference type="Pfam" id="PF01103"/>
    </source>
</evidence>
<evidence type="ECO:0000256" key="2">
    <source>
        <dbReference type="ARBA" id="ARBA00023136"/>
    </source>
</evidence>
<protein>
    <submittedName>
        <fullName evidence="5">Outer membrane translocation and assembly module TamA</fullName>
    </submittedName>
</protein>
<feature type="chain" id="PRO_5013028999" evidence="3">
    <location>
        <begin position="31"/>
        <end position="588"/>
    </location>
</feature>
<feature type="signal peptide" evidence="3">
    <location>
        <begin position="1"/>
        <end position="30"/>
    </location>
</feature>
<keyword evidence="6" id="KW-1185">Reference proteome</keyword>
<keyword evidence="3" id="KW-0732">Signal</keyword>
<dbReference type="STRING" id="1513793.SAMN06296036_10487"/>
<reference evidence="6" key="1">
    <citation type="submission" date="2017-04" db="EMBL/GenBank/DDBJ databases">
        <authorList>
            <person name="Varghese N."/>
            <person name="Submissions S."/>
        </authorList>
    </citation>
    <scope>NUCLEOTIDE SEQUENCE [LARGE SCALE GENOMIC DNA]</scope>
    <source>
        <strain evidence="6">RKEM611</strain>
    </source>
</reference>
<dbReference type="AlphaFoldDB" id="A0A1Y6BEB0"/>
<accession>A0A1Y6BEB0</accession>
<dbReference type="Proteomes" id="UP000192907">
    <property type="component" value="Unassembled WGS sequence"/>
</dbReference>
<proteinExistence type="predicted"/>
<dbReference type="EMBL" id="FWZT01000004">
    <property type="protein sequence ID" value="SMF05675.1"/>
    <property type="molecule type" value="Genomic_DNA"/>
</dbReference>
<comment type="subcellular location">
    <subcellularLocation>
        <location evidence="1">Membrane</location>
    </subcellularLocation>
</comment>
<evidence type="ECO:0000313" key="5">
    <source>
        <dbReference type="EMBL" id="SMF05675.1"/>
    </source>
</evidence>
<feature type="domain" description="Bacterial surface antigen (D15)" evidence="4">
    <location>
        <begin position="372"/>
        <end position="587"/>
    </location>
</feature>
<sequence length="588" mass="66262">MQGSKQDIVKTKKQITILLMVLLATTASYSAEPTLTRMVCPGISIKSKLEIELTVTEKELVCDTKGPEAWRKTSLMQKEYFLTNFLQTRGYYNPKFVSKNGAMLVDFQEIASIDEVELVNNKANLQAYRFWKIYGRPMTPQSLDQLESWIRGQYGQRGYPCLSLRTKAFPRKGLVQVEIQPGDLKTIDEIDYEKLPGTIAHIGSRYYAFKESDTYDASKLQLSAQRMIEDELVISTNFVTQCEGETFKIAQKSIPGEPRLVTVGLGFDTEEYGIAELRWKNTRFTTTASKLDASLRASYRVVSAELAFDWYYAPIVMRHYLRSAVKLTRTNEDNFESRVLDLSTGPSWDFDSADHFFSLWPSLSMTRTKIVRGEGLGRSKMLSLRLQGTVSSHDHQLHRNDPRSGFDLGFTTSFAKKGIGSDLSINRYGLRSSYLANIMSFDPPIWIMGLRGSLSSTVVGSDTAEEDVPDNLKQRLGGTRNLRGFGRNLVAEDGALLSAYAGLELRLANTLAYGIQPIVFLDFGKVGEESWKFDQELYWGPGFGVHWKSPIGPLRATLARGFVESADDEKLEGDLESWQVFLSLGEQF</sequence>
<keyword evidence="2" id="KW-0472">Membrane</keyword>
<gene>
    <name evidence="5" type="ORF">SAMN06296036_10487</name>
</gene>
<name>A0A1Y6BEB0_9BACT</name>
<evidence type="ECO:0000256" key="1">
    <source>
        <dbReference type="ARBA" id="ARBA00004370"/>
    </source>
</evidence>
<dbReference type="Pfam" id="PF01103">
    <property type="entry name" value="Omp85"/>
    <property type="match status" value="1"/>
</dbReference>
<organism evidence="5 6">
    <name type="scientific">Pseudobacteriovorax antillogorgiicola</name>
    <dbReference type="NCBI Taxonomy" id="1513793"/>
    <lineage>
        <taxon>Bacteria</taxon>
        <taxon>Pseudomonadati</taxon>
        <taxon>Bdellovibrionota</taxon>
        <taxon>Oligoflexia</taxon>
        <taxon>Oligoflexales</taxon>
        <taxon>Pseudobacteriovoracaceae</taxon>
        <taxon>Pseudobacteriovorax</taxon>
    </lineage>
</organism>
<dbReference type="InterPro" id="IPR000184">
    <property type="entry name" value="Bac_surfAg_D15"/>
</dbReference>
<evidence type="ECO:0000313" key="6">
    <source>
        <dbReference type="Proteomes" id="UP000192907"/>
    </source>
</evidence>
<dbReference type="GO" id="GO:0019867">
    <property type="term" value="C:outer membrane"/>
    <property type="evidence" value="ECO:0007669"/>
    <property type="project" value="InterPro"/>
</dbReference>
<evidence type="ECO:0000256" key="3">
    <source>
        <dbReference type="SAM" id="SignalP"/>
    </source>
</evidence>
<dbReference type="Gene3D" id="2.40.160.50">
    <property type="entry name" value="membrane protein fhac: a member of the omp85/tpsb transporter family"/>
    <property type="match status" value="1"/>
</dbReference>